<dbReference type="InterPro" id="IPR036277">
    <property type="entry name" value="SMC_hinge_sf"/>
</dbReference>
<dbReference type="Gene3D" id="3.40.50.300">
    <property type="entry name" value="P-loop containing nucleotide triphosphate hydrolases"/>
    <property type="match status" value="2"/>
</dbReference>
<evidence type="ECO:0000256" key="8">
    <source>
        <dbReference type="PIRNR" id="PIRNR005719"/>
    </source>
</evidence>
<keyword evidence="6 8" id="KW-0539">Nucleus</keyword>
<evidence type="ECO:0000256" key="1">
    <source>
        <dbReference type="ARBA" id="ARBA00004123"/>
    </source>
</evidence>
<proteinExistence type="inferred from homology"/>
<keyword evidence="3" id="KW-0132">Cell division</keyword>
<dbReference type="GO" id="GO:0007064">
    <property type="term" value="P:mitotic sister chromatid cohesion"/>
    <property type="evidence" value="ECO:0007669"/>
    <property type="project" value="EnsemblFungi"/>
</dbReference>
<reference evidence="13" key="1">
    <citation type="journal article" date="2012" name="G3 (Bethesda)">
        <title>Pichia sorbitophila, an interspecies yeast hybrid reveals early steps of genome resolution following polyploidization.</title>
        <authorList>
            <person name="Leh Louis V."/>
            <person name="Despons L."/>
            <person name="Friedrich A."/>
            <person name="Martin T."/>
            <person name="Durrens P."/>
            <person name="Casaregola S."/>
            <person name="Neuveglise C."/>
            <person name="Fairhead C."/>
            <person name="Marck C."/>
            <person name="Cruz J.A."/>
            <person name="Straub M.L."/>
            <person name="Kugler V."/>
            <person name="Sacerdot C."/>
            <person name="Uzunov Z."/>
            <person name="Thierry A."/>
            <person name="Weiss S."/>
            <person name="Bleykasten C."/>
            <person name="De Montigny J."/>
            <person name="Jacques N."/>
            <person name="Jung P."/>
            <person name="Lemaire M."/>
            <person name="Mallet S."/>
            <person name="Morel G."/>
            <person name="Richard G.F."/>
            <person name="Sarkar A."/>
            <person name="Savel G."/>
            <person name="Schacherer J."/>
            <person name="Seret M.L."/>
            <person name="Talla E."/>
            <person name="Samson G."/>
            <person name="Jubin C."/>
            <person name="Poulain J."/>
            <person name="Vacherie B."/>
            <person name="Barbe V."/>
            <person name="Pelletier E."/>
            <person name="Sherman D.J."/>
            <person name="Westhof E."/>
            <person name="Weissenbach J."/>
            <person name="Baret P.V."/>
            <person name="Wincker P."/>
            <person name="Gaillardin C."/>
            <person name="Dujon B."/>
            <person name="Souciet J.L."/>
        </authorList>
    </citation>
    <scope>NUCLEOTIDE SEQUENCE [LARGE SCALE GENOMIC DNA]</scope>
    <source>
        <strain evidence="13">CBS 270.75 / DBVPG 7215 / KCTC 17166 / NRRL Y-17582</strain>
    </source>
</reference>
<dbReference type="GO" id="GO:0051177">
    <property type="term" value="P:meiotic sister chromatid cohesion"/>
    <property type="evidence" value="ECO:0007669"/>
    <property type="project" value="EnsemblFungi"/>
</dbReference>
<dbReference type="GO" id="GO:0051301">
    <property type="term" value="P:cell division"/>
    <property type="evidence" value="ECO:0007669"/>
    <property type="project" value="UniProtKB-KW"/>
</dbReference>
<dbReference type="InterPro" id="IPR024704">
    <property type="entry name" value="SMC"/>
</dbReference>
<dbReference type="STRING" id="931890.G8JUB8"/>
<dbReference type="AlphaFoldDB" id="G8JUB8"/>
<dbReference type="OrthoDB" id="431497at2759"/>
<evidence type="ECO:0000256" key="7">
    <source>
        <dbReference type="ARBA" id="ARBA00023306"/>
    </source>
</evidence>
<dbReference type="PIRSF" id="PIRSF005719">
    <property type="entry name" value="SMC"/>
    <property type="match status" value="1"/>
</dbReference>
<dbReference type="FunFam" id="3.40.50.300:FF:000370">
    <property type="entry name" value="Structural maintenance of chromosomes 3"/>
    <property type="match status" value="1"/>
</dbReference>
<keyword evidence="4" id="KW-0498">Mitosis</keyword>
<name>G8JUB8_ERECY</name>
<dbReference type="EMBL" id="CP002502">
    <property type="protein sequence ID" value="AET40698.1"/>
    <property type="molecule type" value="Genomic_DNA"/>
</dbReference>
<evidence type="ECO:0000256" key="3">
    <source>
        <dbReference type="ARBA" id="ARBA00022618"/>
    </source>
</evidence>
<evidence type="ECO:0000256" key="5">
    <source>
        <dbReference type="ARBA" id="ARBA00023054"/>
    </source>
</evidence>
<dbReference type="InterPro" id="IPR041741">
    <property type="entry name" value="SMC3_ABC_euk"/>
</dbReference>
<dbReference type="Gene3D" id="3.30.70.1620">
    <property type="match status" value="1"/>
</dbReference>
<evidence type="ECO:0000256" key="10">
    <source>
        <dbReference type="SAM" id="MobiDB-lite"/>
    </source>
</evidence>
<dbReference type="Pfam" id="PF06470">
    <property type="entry name" value="SMC_hinge"/>
    <property type="match status" value="1"/>
</dbReference>
<organism evidence="12 13">
    <name type="scientific">Eremothecium cymbalariae (strain CBS 270.75 / DBVPG 7215 / KCTC 17166 / NRRL Y-17582)</name>
    <name type="common">Yeast</name>
    <dbReference type="NCBI Taxonomy" id="931890"/>
    <lineage>
        <taxon>Eukaryota</taxon>
        <taxon>Fungi</taxon>
        <taxon>Dikarya</taxon>
        <taxon>Ascomycota</taxon>
        <taxon>Saccharomycotina</taxon>
        <taxon>Saccharomycetes</taxon>
        <taxon>Saccharomycetales</taxon>
        <taxon>Saccharomycetaceae</taxon>
        <taxon>Eremothecium</taxon>
    </lineage>
</organism>
<dbReference type="GO" id="GO:0000086">
    <property type="term" value="P:G2/M transition of mitotic cell cycle"/>
    <property type="evidence" value="ECO:0007669"/>
    <property type="project" value="EnsemblFungi"/>
</dbReference>
<sequence length="1232" mass="141289">MYIRKVIISGFKTYKNKTEIDNFSAHHNVVVGLNGSGKSNFFAAIRFVLSDDYTNLKREERRSLIYQGTSSVMSGYVEIVFHDAENRTLLGIPDSNGAIRIRRTVGLKKDEYMINNKNSSRSDVQRLLESAGFSTSNPYNIVPQGRIVSLTNAKDRERLQLLEEVVGAKSFERKLKESLQRMDATEKNREKIRIELQEVEDKLNELNEEREELETYNELDRSRKMFQFTLYDRELNEITNLIEKLDGEYNNTLVLSEQYIEELDKREILIESLNKKLNQTNSELKIKESTELQQAKDADAEVSKRLADLHVKNEDLKLQCQTIQQQSVTDSEMLSSINAQIEAKELQLKKFEPRFDELTKAESEMKANFISLQQRQRDLLSKRGKYAKFKNKDERDSWLNQEILVLEEALASSKASRESLEEERAKIAADIAALDEQIVELMDYVQGPGITAELEDLQNEVISMKKTYLSKIDERKGLWRTEQKLQSVFETLVEEVKRSEGNLNEIMDRNLAIGLRNVTEIVQRLNLPEGSVFGPLGELIKVSEKYKTCAEVVGGNSLFHVVVDTENTASLIMQELYNSKGGRVTFMPLNRIYVDPNIQYPSNEEYNCTPLIKKIKFDGKFEKAVKHVFGKTIVVKDLLQGSKLAKQFNLNSVTLDGDKADNKGVLTGGFHDQYKKKRLDSLRELRSAKSEQNSTQSQLLELKGLLQTIDEEIDRLNNSIKKSMNKKEAVLTDLESMNLKLDRLKRERSLLQETSSQLISKLEKYIINERLAQEKLERYASDLETPFETELTLTEREELNSIAKKLSNLQNDLNVTTEALGHIVTKIDLLKAEIDSKLKPQAREFECRPHDTDYTALADVHKQIASVESEISALEESHKHATAELKKTITLIQSLKKEKEGDEKTLDKANSQQRALLKKIGNYQKDAEKSMVRKKTLIARRDELQQKIRDIGLLPEDSSDKYKNLSSTELLTRLGKINDELSQMTNVNRRALENFKKFDEKQKDVIKRAKELDESKKSIEELIEKLKGQKVEAVEVTFKKVSENFTKLFEKMVPRGTGRLVIHRRADEKQEPRSRNQKKRKQDQLYDFDNGDDNEDSVYSGVSIGVSFNSKKDEQLHVEQLSGGQKTVCAIALILAIQMVDPAPFYLFDEIDAALDKQYRTAVAATIKELSSEAQFICTTFRSDMIGIADKFYRVKYENKISTVVEVTRTDALHFVSGKDKGDRFSHHVIGQ</sequence>
<dbReference type="GO" id="GO:0007130">
    <property type="term" value="P:synaptonemal complex assembly"/>
    <property type="evidence" value="ECO:0007669"/>
    <property type="project" value="EnsemblFungi"/>
</dbReference>
<dbReference type="HOGENOM" id="CLU_001042_5_0_1"/>
<evidence type="ECO:0000256" key="9">
    <source>
        <dbReference type="SAM" id="Coils"/>
    </source>
</evidence>
<comment type="similarity">
    <text evidence="2">Belongs to the SMC family. SMC3 subfamily.</text>
</comment>
<dbReference type="GO" id="GO:0007131">
    <property type="term" value="P:reciprocal meiotic recombination"/>
    <property type="evidence" value="ECO:0007669"/>
    <property type="project" value="EnsemblFungi"/>
</dbReference>
<evidence type="ECO:0000259" key="11">
    <source>
        <dbReference type="SMART" id="SM00968"/>
    </source>
</evidence>
<feature type="coiled-coil region" evidence="9">
    <location>
        <begin position="256"/>
        <end position="326"/>
    </location>
</feature>
<evidence type="ECO:0000313" key="13">
    <source>
        <dbReference type="Proteomes" id="UP000006790"/>
    </source>
</evidence>
<feature type="coiled-coil region" evidence="9">
    <location>
        <begin position="168"/>
        <end position="223"/>
    </location>
</feature>
<dbReference type="CDD" id="cd03272">
    <property type="entry name" value="ABC_SMC3_euk"/>
    <property type="match status" value="1"/>
</dbReference>
<dbReference type="InterPro" id="IPR027417">
    <property type="entry name" value="P-loop_NTPase"/>
</dbReference>
<evidence type="ECO:0000313" key="12">
    <source>
        <dbReference type="EMBL" id="AET40698.1"/>
    </source>
</evidence>
<accession>G8JUB8</accession>
<dbReference type="GO" id="GO:1990414">
    <property type="term" value="P:replication-born double-strand break repair via sister chromatid exchange"/>
    <property type="evidence" value="ECO:0007669"/>
    <property type="project" value="EnsemblFungi"/>
</dbReference>
<dbReference type="SMART" id="SM00968">
    <property type="entry name" value="SMC_hinge"/>
    <property type="match status" value="1"/>
</dbReference>
<dbReference type="KEGG" id="erc:Ecym_6322"/>
<feature type="coiled-coil region" evidence="9">
    <location>
        <begin position="699"/>
        <end position="761"/>
    </location>
</feature>
<feature type="compositionally biased region" description="Basic and acidic residues" evidence="10">
    <location>
        <begin position="1064"/>
        <end position="1074"/>
    </location>
</feature>
<evidence type="ECO:0000256" key="4">
    <source>
        <dbReference type="ARBA" id="ARBA00022776"/>
    </source>
</evidence>
<protein>
    <recommendedName>
        <fullName evidence="8">Structural maintenance of chromosomes protein</fullName>
    </recommendedName>
</protein>
<comment type="subcellular location">
    <subcellularLocation>
        <location evidence="1 8">Nucleus</location>
    </subcellularLocation>
</comment>
<keyword evidence="5 9" id="KW-0175">Coiled coil</keyword>
<dbReference type="FunCoup" id="G8JUB8">
    <property type="interactions" value="1266"/>
</dbReference>
<dbReference type="PANTHER" id="PTHR43977">
    <property type="entry name" value="STRUCTURAL MAINTENANCE OF CHROMOSOMES PROTEIN 3"/>
    <property type="match status" value="1"/>
</dbReference>
<dbReference type="GeneID" id="11472310"/>
<dbReference type="GO" id="GO:0016887">
    <property type="term" value="F:ATP hydrolysis activity"/>
    <property type="evidence" value="ECO:0007669"/>
    <property type="project" value="EnsemblFungi"/>
</dbReference>
<feature type="coiled-coil region" evidence="9">
    <location>
        <begin position="857"/>
        <end position="926"/>
    </location>
</feature>
<dbReference type="eggNOG" id="KOG0964">
    <property type="taxonomic scope" value="Eukaryota"/>
</dbReference>
<dbReference type="SUPFAM" id="SSF52540">
    <property type="entry name" value="P-loop containing nucleoside triphosphate hydrolases"/>
    <property type="match status" value="1"/>
</dbReference>
<evidence type="ECO:0000256" key="6">
    <source>
        <dbReference type="ARBA" id="ARBA00023242"/>
    </source>
</evidence>
<dbReference type="InterPro" id="IPR003395">
    <property type="entry name" value="RecF/RecN/SMC_N"/>
</dbReference>
<dbReference type="Pfam" id="PF02463">
    <property type="entry name" value="SMC_N"/>
    <property type="match status" value="1"/>
</dbReference>
<dbReference type="GO" id="GO:0019901">
    <property type="term" value="F:protein kinase binding"/>
    <property type="evidence" value="ECO:0007669"/>
    <property type="project" value="EnsemblFungi"/>
</dbReference>
<keyword evidence="7" id="KW-0131">Cell cycle</keyword>
<dbReference type="RefSeq" id="XP_003647515.1">
    <property type="nucleotide sequence ID" value="XM_003647467.1"/>
</dbReference>
<dbReference type="GO" id="GO:0030892">
    <property type="term" value="C:mitotic cohesin complex"/>
    <property type="evidence" value="ECO:0007669"/>
    <property type="project" value="EnsemblFungi"/>
</dbReference>
<dbReference type="SUPFAM" id="SSF75553">
    <property type="entry name" value="Smc hinge domain"/>
    <property type="match status" value="1"/>
</dbReference>
<feature type="coiled-coil region" evidence="9">
    <location>
        <begin position="403"/>
        <end position="437"/>
    </location>
</feature>
<dbReference type="GO" id="GO:0005634">
    <property type="term" value="C:nucleus"/>
    <property type="evidence" value="ECO:0007669"/>
    <property type="project" value="UniProtKB-SubCell"/>
</dbReference>
<dbReference type="GO" id="GO:0042802">
    <property type="term" value="F:identical protein binding"/>
    <property type="evidence" value="ECO:0007669"/>
    <property type="project" value="EnsemblFungi"/>
</dbReference>
<dbReference type="Gene3D" id="1.20.1060.20">
    <property type="match status" value="1"/>
</dbReference>
<evidence type="ECO:0000256" key="2">
    <source>
        <dbReference type="ARBA" id="ARBA00005917"/>
    </source>
</evidence>
<dbReference type="Proteomes" id="UP000006790">
    <property type="component" value="Chromosome 6"/>
</dbReference>
<feature type="region of interest" description="Disordered" evidence="10">
    <location>
        <begin position="1060"/>
        <end position="1094"/>
    </location>
</feature>
<dbReference type="InterPro" id="IPR010935">
    <property type="entry name" value="SMC_hinge"/>
</dbReference>
<gene>
    <name evidence="12" type="ordered locus">Ecym_6322</name>
</gene>
<keyword evidence="13" id="KW-1185">Reference proteome</keyword>
<dbReference type="OMA" id="GQKTVCA"/>
<feature type="domain" description="SMC hinge" evidence="11">
    <location>
        <begin position="530"/>
        <end position="645"/>
    </location>
</feature>
<dbReference type="GO" id="GO:0005524">
    <property type="term" value="F:ATP binding"/>
    <property type="evidence" value="ECO:0007669"/>
    <property type="project" value="InterPro"/>
</dbReference>
<dbReference type="InParanoid" id="G8JUB8"/>